<dbReference type="Gene3D" id="3.40.640.10">
    <property type="entry name" value="Type I PLP-dependent aspartate aminotransferase-like (Major domain)"/>
    <property type="match status" value="1"/>
</dbReference>
<dbReference type="RefSeq" id="WP_344475016.1">
    <property type="nucleotide sequence ID" value="NZ_BAAAQX010000006.1"/>
</dbReference>
<keyword evidence="3" id="KW-1185">Reference proteome</keyword>
<dbReference type="CDD" id="cd00609">
    <property type="entry name" value="AAT_like"/>
    <property type="match status" value="1"/>
</dbReference>
<name>A0ABN3CE10_9ACTN</name>
<comment type="caution">
    <text evidence="2">The sequence shown here is derived from an EMBL/GenBank/DDBJ whole genome shotgun (WGS) entry which is preliminary data.</text>
</comment>
<dbReference type="GO" id="GO:0008483">
    <property type="term" value="F:transaminase activity"/>
    <property type="evidence" value="ECO:0007669"/>
    <property type="project" value="UniProtKB-KW"/>
</dbReference>
<dbReference type="PANTHER" id="PTHR43510">
    <property type="entry name" value="AMINOTRANSFERASE FUNCTION, HYPOTHETICAL (EUROFUNG)"/>
    <property type="match status" value="1"/>
</dbReference>
<dbReference type="PANTHER" id="PTHR43510:SF1">
    <property type="entry name" value="AMINOTRANSFERASE FUNCTION, HYPOTHETICAL (EUROFUNG)"/>
    <property type="match status" value="1"/>
</dbReference>
<protein>
    <submittedName>
        <fullName evidence="2">Aminotransferase</fullName>
    </submittedName>
</protein>
<proteinExistence type="predicted"/>
<dbReference type="InterPro" id="IPR023965">
    <property type="entry name" value="Capreomycidine_synthase"/>
</dbReference>
<evidence type="ECO:0000259" key="1">
    <source>
        <dbReference type="Pfam" id="PF00155"/>
    </source>
</evidence>
<dbReference type="Proteomes" id="UP001499843">
    <property type="component" value="Unassembled WGS sequence"/>
</dbReference>
<dbReference type="SUPFAM" id="SSF53383">
    <property type="entry name" value="PLP-dependent transferases"/>
    <property type="match status" value="1"/>
</dbReference>
<accession>A0ABN3CE10</accession>
<dbReference type="InterPro" id="IPR015421">
    <property type="entry name" value="PyrdxlP-dep_Trfase_major"/>
</dbReference>
<dbReference type="InterPro" id="IPR015422">
    <property type="entry name" value="PyrdxlP-dep_Trfase_small"/>
</dbReference>
<keyword evidence="2" id="KW-0032">Aminotransferase</keyword>
<sequence length="370" mass="39382">MTSAPALLEQWYRDHLCPDALDISSSGVPPITMAELRALTGITPEALDAVRFEDSHSLGSPPLRQAVADAWAGGDAARVLIGQGSNEAVFLLLHTLLEPGDDVVAMSPIYHAYGSALRSAGCRVRHWAVRPEDGADLDLDELERLVLPGTRAVLVNLPHNPSGVTVSPAGQARIVEIAAARGAYLVWDNAFAELVHDGEPLTDVAQLYERAFSVGTLSKCYGLPGLRIGWCVGPPAVLDRTVGLRDTTTLFCSTLTEFLAAHAVRHRKKLSGHFAELVGKGRDVFLHWARSSDAVESFTPPMGGVTSLVRFRGTPDATELCVRLARAGVLLVPGRAFGAPAWARLGYAVPGDELGHGLELVDRAAASAGR</sequence>
<organism evidence="2 3">
    <name type="scientific">Nonomuraea monospora</name>
    <dbReference type="NCBI Taxonomy" id="568818"/>
    <lineage>
        <taxon>Bacteria</taxon>
        <taxon>Bacillati</taxon>
        <taxon>Actinomycetota</taxon>
        <taxon>Actinomycetes</taxon>
        <taxon>Streptosporangiales</taxon>
        <taxon>Streptosporangiaceae</taxon>
        <taxon>Nonomuraea</taxon>
    </lineage>
</organism>
<reference evidence="2 3" key="1">
    <citation type="journal article" date="2019" name="Int. J. Syst. Evol. Microbiol.">
        <title>The Global Catalogue of Microorganisms (GCM) 10K type strain sequencing project: providing services to taxonomists for standard genome sequencing and annotation.</title>
        <authorList>
            <consortium name="The Broad Institute Genomics Platform"/>
            <consortium name="The Broad Institute Genome Sequencing Center for Infectious Disease"/>
            <person name="Wu L."/>
            <person name="Ma J."/>
        </authorList>
    </citation>
    <scope>NUCLEOTIDE SEQUENCE [LARGE SCALE GENOMIC DNA]</scope>
    <source>
        <strain evidence="2 3">JCM 16114</strain>
    </source>
</reference>
<keyword evidence="2" id="KW-0808">Transferase</keyword>
<dbReference type="Gene3D" id="3.90.1150.10">
    <property type="entry name" value="Aspartate Aminotransferase, domain 1"/>
    <property type="match status" value="1"/>
</dbReference>
<feature type="domain" description="Aminotransferase class I/classII large" evidence="1">
    <location>
        <begin position="59"/>
        <end position="356"/>
    </location>
</feature>
<evidence type="ECO:0000313" key="2">
    <source>
        <dbReference type="EMBL" id="GAA2207637.1"/>
    </source>
</evidence>
<dbReference type="EMBL" id="BAAAQX010000006">
    <property type="protein sequence ID" value="GAA2207637.1"/>
    <property type="molecule type" value="Genomic_DNA"/>
</dbReference>
<dbReference type="Pfam" id="PF00155">
    <property type="entry name" value="Aminotran_1_2"/>
    <property type="match status" value="1"/>
</dbReference>
<dbReference type="NCBIfam" id="TIGR03947">
    <property type="entry name" value="viomycin_VioD"/>
    <property type="match status" value="1"/>
</dbReference>
<gene>
    <name evidence="2" type="ORF">GCM10009850_030950</name>
</gene>
<evidence type="ECO:0000313" key="3">
    <source>
        <dbReference type="Proteomes" id="UP001499843"/>
    </source>
</evidence>
<dbReference type="InterPro" id="IPR004839">
    <property type="entry name" value="Aminotransferase_I/II_large"/>
</dbReference>
<dbReference type="InterPro" id="IPR015424">
    <property type="entry name" value="PyrdxlP-dep_Trfase"/>
</dbReference>